<reference evidence="2" key="1">
    <citation type="submission" date="2018-03" db="EMBL/GenBank/DDBJ databases">
        <authorList>
            <person name="Guldener U."/>
        </authorList>
    </citation>
    <scope>NUCLEOTIDE SEQUENCE</scope>
</reference>
<evidence type="ECO:0000313" key="3">
    <source>
        <dbReference type="Proteomes" id="UP001187734"/>
    </source>
</evidence>
<organism evidence="2 3">
    <name type="scientific">Fusarium torulosum</name>
    <dbReference type="NCBI Taxonomy" id="33205"/>
    <lineage>
        <taxon>Eukaryota</taxon>
        <taxon>Fungi</taxon>
        <taxon>Dikarya</taxon>
        <taxon>Ascomycota</taxon>
        <taxon>Pezizomycotina</taxon>
        <taxon>Sordariomycetes</taxon>
        <taxon>Hypocreomycetidae</taxon>
        <taxon>Hypocreales</taxon>
        <taxon>Nectriaceae</taxon>
        <taxon>Fusarium</taxon>
    </lineage>
</organism>
<keyword evidence="3" id="KW-1185">Reference proteome</keyword>
<dbReference type="Proteomes" id="UP001187734">
    <property type="component" value="Unassembled WGS sequence"/>
</dbReference>
<feature type="region of interest" description="Disordered" evidence="1">
    <location>
        <begin position="38"/>
        <end position="79"/>
    </location>
</feature>
<protein>
    <submittedName>
        <fullName evidence="2">Uncharacterized protein</fullName>
    </submittedName>
</protein>
<evidence type="ECO:0000313" key="2">
    <source>
        <dbReference type="EMBL" id="SPJ75554.1"/>
    </source>
</evidence>
<sequence>MPSNKSAAEKVREKRELARKNLPPVRYNMSLLRKAVNANSKTNANGANEPAQPFFDSETYEGSEGNGSRGGSTGYVQSG</sequence>
<gene>
    <name evidence="2" type="ORF">FTOL_05285</name>
</gene>
<feature type="compositionally biased region" description="Basic and acidic residues" evidence="1">
    <location>
        <begin position="7"/>
        <end position="19"/>
    </location>
</feature>
<proteinExistence type="predicted"/>
<dbReference type="AlphaFoldDB" id="A0AAE8SHP7"/>
<feature type="region of interest" description="Disordered" evidence="1">
    <location>
        <begin position="1"/>
        <end position="23"/>
    </location>
</feature>
<dbReference type="EMBL" id="ONZP01000169">
    <property type="protein sequence ID" value="SPJ75554.1"/>
    <property type="molecule type" value="Genomic_DNA"/>
</dbReference>
<feature type="compositionally biased region" description="Gly residues" evidence="1">
    <location>
        <begin position="64"/>
        <end position="73"/>
    </location>
</feature>
<comment type="caution">
    <text evidence="2">The sequence shown here is derived from an EMBL/GenBank/DDBJ whole genome shotgun (WGS) entry which is preliminary data.</text>
</comment>
<evidence type="ECO:0000256" key="1">
    <source>
        <dbReference type="SAM" id="MobiDB-lite"/>
    </source>
</evidence>
<accession>A0AAE8SHP7</accession>
<name>A0AAE8SHP7_9HYPO</name>